<evidence type="ECO:0000256" key="1">
    <source>
        <dbReference type="ARBA" id="ARBA00003397"/>
    </source>
</evidence>
<dbReference type="Gene3D" id="2.60.120.200">
    <property type="match status" value="1"/>
</dbReference>
<name>A0A8C4QEP2_EPTBU</name>
<accession>A0A8C4QEP2</accession>
<dbReference type="Ensembl" id="ENSEBUT00000014289.1">
    <property type="protein sequence ID" value="ENSEBUP00000013713.1"/>
    <property type="gene ID" value="ENSEBUG00000008655.1"/>
</dbReference>
<dbReference type="GO" id="GO:0030246">
    <property type="term" value="F:carbohydrate binding"/>
    <property type="evidence" value="ECO:0007669"/>
    <property type="project" value="UniProtKB-UniRule"/>
</dbReference>
<dbReference type="PANTHER" id="PTHR11346">
    <property type="entry name" value="GALECTIN"/>
    <property type="match status" value="1"/>
</dbReference>
<dbReference type="SUPFAM" id="SSF49899">
    <property type="entry name" value="Concanavalin A-like lectins/glucanases"/>
    <property type="match status" value="1"/>
</dbReference>
<dbReference type="InterPro" id="IPR044156">
    <property type="entry name" value="Galectin-like"/>
</dbReference>
<reference evidence="5" key="2">
    <citation type="submission" date="2025-09" db="UniProtKB">
        <authorList>
            <consortium name="Ensembl"/>
        </authorList>
    </citation>
    <scope>IDENTIFICATION</scope>
</reference>
<evidence type="ECO:0000313" key="5">
    <source>
        <dbReference type="Ensembl" id="ENSEBUP00000013713.1"/>
    </source>
</evidence>
<keyword evidence="2 3" id="KW-0430">Lectin</keyword>
<dbReference type="InterPro" id="IPR013320">
    <property type="entry name" value="ConA-like_dom_sf"/>
</dbReference>
<reference evidence="5" key="1">
    <citation type="submission" date="2025-08" db="UniProtKB">
        <authorList>
            <consortium name="Ensembl"/>
        </authorList>
    </citation>
    <scope>IDENTIFICATION</scope>
</reference>
<dbReference type="PANTHER" id="PTHR11346:SF98">
    <property type="entry name" value="GALECTIN-RELATED PROTEIN"/>
    <property type="match status" value="1"/>
</dbReference>
<dbReference type="Proteomes" id="UP000694388">
    <property type="component" value="Unplaced"/>
</dbReference>
<evidence type="ECO:0000256" key="2">
    <source>
        <dbReference type="ARBA" id="ARBA00022734"/>
    </source>
</evidence>
<protein>
    <recommendedName>
        <fullName evidence="3">Galectin</fullName>
    </recommendedName>
</protein>
<evidence type="ECO:0000259" key="4">
    <source>
        <dbReference type="PROSITE" id="PS51304"/>
    </source>
</evidence>
<comment type="function">
    <text evidence="1">Does not bind lactose, and may not bind carbohydrates.</text>
</comment>
<dbReference type="SMART" id="SM00908">
    <property type="entry name" value="Gal-bind_lectin"/>
    <property type="match status" value="1"/>
</dbReference>
<dbReference type="GeneTree" id="ENSGT00940000155337"/>
<keyword evidence="6" id="KW-1185">Reference proteome</keyword>
<dbReference type="AlphaFoldDB" id="A0A8C4QEP2"/>
<organism evidence="5 6">
    <name type="scientific">Eptatretus burgeri</name>
    <name type="common">Inshore hagfish</name>
    <dbReference type="NCBI Taxonomy" id="7764"/>
    <lineage>
        <taxon>Eukaryota</taxon>
        <taxon>Metazoa</taxon>
        <taxon>Chordata</taxon>
        <taxon>Craniata</taxon>
        <taxon>Vertebrata</taxon>
        <taxon>Cyclostomata</taxon>
        <taxon>Myxini</taxon>
        <taxon>Myxiniformes</taxon>
        <taxon>Myxinidae</taxon>
        <taxon>Eptatretinae</taxon>
        <taxon>Eptatretus</taxon>
    </lineage>
</organism>
<dbReference type="InterPro" id="IPR001079">
    <property type="entry name" value="Galectin_CRD"/>
</dbReference>
<dbReference type="SMART" id="SM00276">
    <property type="entry name" value="GLECT"/>
    <property type="match status" value="1"/>
</dbReference>
<evidence type="ECO:0000256" key="3">
    <source>
        <dbReference type="RuleBase" id="RU102079"/>
    </source>
</evidence>
<sequence length="152" mass="16581">MADNMLCSDFKDFGGNILAVPFSGTIKHGLKPGMKITIMGIIRKNADNVRVSLTCGSSSTADVALLLEACFQAGTLSRSAMLAGSWSPSELAIPYFPLTPEQPFRLDISCEHQRFKVVVDRQFICDFSHKVLSLSRVNTLKISGNLNITKIS</sequence>
<evidence type="ECO:0000313" key="6">
    <source>
        <dbReference type="Proteomes" id="UP000694388"/>
    </source>
</evidence>
<dbReference type="Pfam" id="PF00337">
    <property type="entry name" value="Gal-bind_lectin"/>
    <property type="match status" value="1"/>
</dbReference>
<dbReference type="CDD" id="cd00070">
    <property type="entry name" value="GLECT"/>
    <property type="match status" value="1"/>
</dbReference>
<dbReference type="OMA" id="CGHNEEK"/>
<proteinExistence type="predicted"/>
<feature type="domain" description="Galectin" evidence="4">
    <location>
        <begin position="22"/>
        <end position="152"/>
    </location>
</feature>
<dbReference type="PROSITE" id="PS51304">
    <property type="entry name" value="GALECTIN"/>
    <property type="match status" value="1"/>
</dbReference>